<proteinExistence type="predicted"/>
<reference evidence="8 9" key="1">
    <citation type="journal article" date="2015" name="Fungal Genet. Biol.">
        <title>Evolution of novel wood decay mechanisms in Agaricales revealed by the genome sequences of Fistulina hepatica and Cylindrobasidium torrendii.</title>
        <authorList>
            <person name="Floudas D."/>
            <person name="Held B.W."/>
            <person name="Riley R."/>
            <person name="Nagy L.G."/>
            <person name="Koehler G."/>
            <person name="Ransdell A.S."/>
            <person name="Younus H."/>
            <person name="Chow J."/>
            <person name="Chiniquy J."/>
            <person name="Lipzen A."/>
            <person name="Tritt A."/>
            <person name="Sun H."/>
            <person name="Haridas S."/>
            <person name="LaButti K."/>
            <person name="Ohm R.A."/>
            <person name="Kues U."/>
            <person name="Blanchette R.A."/>
            <person name="Grigoriev I.V."/>
            <person name="Minto R.E."/>
            <person name="Hibbett D.S."/>
        </authorList>
    </citation>
    <scope>NUCLEOTIDE SEQUENCE [LARGE SCALE GENOMIC DNA]</scope>
    <source>
        <strain evidence="8 9">FP15055 ss-10</strain>
    </source>
</reference>
<feature type="domain" description="C3H1-type" evidence="7">
    <location>
        <begin position="13"/>
        <end position="41"/>
    </location>
</feature>
<feature type="domain" description="C3H1-type" evidence="7">
    <location>
        <begin position="188"/>
        <end position="216"/>
    </location>
</feature>
<dbReference type="PROSITE" id="PS50103">
    <property type="entry name" value="ZF_C3H1"/>
    <property type="match status" value="3"/>
</dbReference>
<evidence type="ECO:0000259" key="7">
    <source>
        <dbReference type="PROSITE" id="PS50103"/>
    </source>
</evidence>
<feature type="region of interest" description="Disordered" evidence="6">
    <location>
        <begin position="328"/>
        <end position="347"/>
    </location>
</feature>
<dbReference type="PANTHER" id="PTHR12547">
    <property type="entry name" value="CCCH ZINC FINGER/TIS11-RELATED"/>
    <property type="match status" value="1"/>
</dbReference>
<keyword evidence="9" id="KW-1185">Reference proteome</keyword>
<evidence type="ECO:0000256" key="3">
    <source>
        <dbReference type="ARBA" id="ARBA00022771"/>
    </source>
</evidence>
<dbReference type="InterPro" id="IPR000571">
    <property type="entry name" value="Znf_CCCH"/>
</dbReference>
<dbReference type="AlphaFoldDB" id="A0A0D7AZX2"/>
<dbReference type="SMART" id="SM00356">
    <property type="entry name" value="ZnF_C3H1"/>
    <property type="match status" value="3"/>
</dbReference>
<dbReference type="InterPro" id="IPR036855">
    <property type="entry name" value="Znf_CCCH_sf"/>
</dbReference>
<dbReference type="GO" id="GO:0003729">
    <property type="term" value="F:mRNA binding"/>
    <property type="evidence" value="ECO:0007669"/>
    <property type="project" value="InterPro"/>
</dbReference>
<feature type="zinc finger region" description="C3H1-type" evidence="5">
    <location>
        <begin position="13"/>
        <end position="41"/>
    </location>
</feature>
<dbReference type="Proteomes" id="UP000054007">
    <property type="component" value="Unassembled WGS sequence"/>
</dbReference>
<dbReference type="InterPro" id="IPR045877">
    <property type="entry name" value="ZFP36-like"/>
</dbReference>
<dbReference type="Pfam" id="PF14608">
    <property type="entry name" value="zf-CCCH_2"/>
    <property type="match status" value="1"/>
</dbReference>
<feature type="zinc finger region" description="C3H1-type" evidence="5">
    <location>
        <begin position="188"/>
        <end position="216"/>
    </location>
</feature>
<keyword evidence="2" id="KW-0677">Repeat</keyword>
<dbReference type="OrthoDB" id="411372at2759"/>
<organism evidence="8 9">
    <name type="scientific">Cylindrobasidium torrendii FP15055 ss-10</name>
    <dbReference type="NCBI Taxonomy" id="1314674"/>
    <lineage>
        <taxon>Eukaryota</taxon>
        <taxon>Fungi</taxon>
        <taxon>Dikarya</taxon>
        <taxon>Basidiomycota</taxon>
        <taxon>Agaricomycotina</taxon>
        <taxon>Agaricomycetes</taxon>
        <taxon>Agaricomycetidae</taxon>
        <taxon>Agaricales</taxon>
        <taxon>Marasmiineae</taxon>
        <taxon>Physalacriaceae</taxon>
        <taxon>Cylindrobasidium</taxon>
    </lineage>
</organism>
<name>A0A0D7AZX2_9AGAR</name>
<evidence type="ECO:0000313" key="8">
    <source>
        <dbReference type="EMBL" id="KIY63923.1"/>
    </source>
</evidence>
<protein>
    <recommendedName>
        <fullName evidence="7">C3H1-type domain-containing protein</fullName>
    </recommendedName>
</protein>
<dbReference type="Gene3D" id="3.30.1370.210">
    <property type="match status" value="1"/>
</dbReference>
<keyword evidence="4 5" id="KW-0862">Zinc</keyword>
<sequence length="347" mass="38294">MSTKIKRSPPTAKRHTKPCRYYQTQSCAKSAEECDFLHVISLAPALSPSKKLCKYFLAGACTNAMHCRFVHATTTAAPTPHIAAAPAYAEGNVPYPYTHMHDAGYRYYAVPPPVYVPWPQVPYPSLNPLPRRRQRSEADSSTVSECEHPISSSAASLIVLPTLDNSASFFEDHDRGVDAGARRPSSFRYKTKPCKYMQAGRACPEGDQCTFLHQGEHPPSHPETLPEKPLSAKEQGMKRGLYPVNWRVIGGGVPLNIQAEELNREYVQRPYDSDVDVSLHSDEDDKDEHNYLDKSTIAQPKPHGGLAVTEMPAGEIYGHLGYPLKVKAGPRTNPIPVRASPPRPGSV</sequence>
<dbReference type="PANTHER" id="PTHR12547:SF18">
    <property type="entry name" value="PROTEIN TIS11"/>
    <property type="match status" value="1"/>
</dbReference>
<dbReference type="SUPFAM" id="SSF90229">
    <property type="entry name" value="CCCH zinc finger"/>
    <property type="match status" value="2"/>
</dbReference>
<evidence type="ECO:0000313" key="9">
    <source>
        <dbReference type="Proteomes" id="UP000054007"/>
    </source>
</evidence>
<evidence type="ECO:0000256" key="2">
    <source>
        <dbReference type="ARBA" id="ARBA00022737"/>
    </source>
</evidence>
<dbReference type="Pfam" id="PF00642">
    <property type="entry name" value="zf-CCCH"/>
    <property type="match status" value="1"/>
</dbReference>
<keyword evidence="1 5" id="KW-0479">Metal-binding</keyword>
<evidence type="ECO:0000256" key="1">
    <source>
        <dbReference type="ARBA" id="ARBA00022723"/>
    </source>
</evidence>
<dbReference type="Gene3D" id="4.10.1000.10">
    <property type="entry name" value="Zinc finger, CCCH-type"/>
    <property type="match status" value="1"/>
</dbReference>
<feature type="domain" description="C3H1-type" evidence="7">
    <location>
        <begin position="47"/>
        <end position="74"/>
    </location>
</feature>
<feature type="zinc finger region" description="C3H1-type" evidence="5">
    <location>
        <begin position="47"/>
        <end position="74"/>
    </location>
</feature>
<accession>A0A0D7AZX2</accession>
<evidence type="ECO:0000256" key="6">
    <source>
        <dbReference type="SAM" id="MobiDB-lite"/>
    </source>
</evidence>
<keyword evidence="3 5" id="KW-0863">Zinc-finger</keyword>
<evidence type="ECO:0000256" key="4">
    <source>
        <dbReference type="ARBA" id="ARBA00022833"/>
    </source>
</evidence>
<dbReference type="EMBL" id="KN880664">
    <property type="protein sequence ID" value="KIY63923.1"/>
    <property type="molecule type" value="Genomic_DNA"/>
</dbReference>
<gene>
    <name evidence="8" type="ORF">CYLTODRAFT_425695</name>
</gene>
<dbReference type="GO" id="GO:0008270">
    <property type="term" value="F:zinc ion binding"/>
    <property type="evidence" value="ECO:0007669"/>
    <property type="project" value="UniProtKB-KW"/>
</dbReference>
<evidence type="ECO:0000256" key="5">
    <source>
        <dbReference type="PROSITE-ProRule" id="PRU00723"/>
    </source>
</evidence>
<dbReference type="STRING" id="1314674.A0A0D7AZX2"/>